<gene>
    <name evidence="4" type="ORF">HYPSUDRAFT_70515</name>
</gene>
<dbReference type="STRING" id="945553.A0A0D2KSL2"/>
<dbReference type="InterPro" id="IPR036378">
    <property type="entry name" value="FAS1_dom_sf"/>
</dbReference>
<dbReference type="PANTHER" id="PTHR10900">
    <property type="entry name" value="PERIOSTIN-RELATED"/>
    <property type="match status" value="1"/>
</dbReference>
<evidence type="ECO:0000256" key="1">
    <source>
        <dbReference type="SAM" id="MobiDB-lite"/>
    </source>
</evidence>
<feature type="domain" description="FAS1" evidence="3">
    <location>
        <begin position="250"/>
        <end position="404"/>
    </location>
</feature>
<reference evidence="5" key="1">
    <citation type="submission" date="2014-04" db="EMBL/GenBank/DDBJ databases">
        <title>Evolutionary Origins and Diversification of the Mycorrhizal Mutualists.</title>
        <authorList>
            <consortium name="DOE Joint Genome Institute"/>
            <consortium name="Mycorrhizal Genomics Consortium"/>
            <person name="Kohler A."/>
            <person name="Kuo A."/>
            <person name="Nagy L.G."/>
            <person name="Floudas D."/>
            <person name="Copeland A."/>
            <person name="Barry K.W."/>
            <person name="Cichocki N."/>
            <person name="Veneault-Fourrey C."/>
            <person name="LaButti K."/>
            <person name="Lindquist E.A."/>
            <person name="Lipzen A."/>
            <person name="Lundell T."/>
            <person name="Morin E."/>
            <person name="Murat C."/>
            <person name="Riley R."/>
            <person name="Ohm R."/>
            <person name="Sun H."/>
            <person name="Tunlid A."/>
            <person name="Henrissat B."/>
            <person name="Grigoriev I.V."/>
            <person name="Hibbett D.S."/>
            <person name="Martin F."/>
        </authorList>
    </citation>
    <scope>NUCLEOTIDE SEQUENCE [LARGE SCALE GENOMIC DNA]</scope>
    <source>
        <strain evidence="5">FD-334 SS-4</strain>
    </source>
</reference>
<sequence>MRSSIVFPLSFVLPLFLGSVQAQDSGQNSSSSNSSAYITQWVSALQSTGFNGFADTLTKINGTSPAMELFSQLASGRNFTVFAPDDSAIQQIPSGVSQNTTLLAEYIAYHFVDGDFTNTSYTNSSGSGGGGSSSSSSMSSSTETSTATQSTAALLGRRFGILRRQDGGGNGSSNSSGSSNPQPFAGIWPNVTIGRTLLNASALVALGGNKSQVLAWTRPTPESNVTILNQASGSNNITVVNGTSWQNLFINRINGTLTPPGNLTTALTAINATALQGVLGGLQLPMNGTNGTAVEALQCAKGITFFVPANVAFTAAVNSSLQGLQSNTTALTALVQNHYINGTTLYSTQFDNSTTAVSAAGEPLHFITNATGIFVAGANNSIAQIIRPDVLIDNGVAHIIDQVIFASESDPSQAASAFQSATSAAAAYSTTETGPIGIFGGGTQSTSAQSTSTQSSSSEVQPTTSSG</sequence>
<evidence type="ECO:0000313" key="4">
    <source>
        <dbReference type="EMBL" id="KJA17642.1"/>
    </source>
</evidence>
<dbReference type="AlphaFoldDB" id="A0A0D2KSL2"/>
<proteinExistence type="predicted"/>
<dbReference type="OrthoDB" id="286301at2759"/>
<dbReference type="OMA" id="SAYITQW"/>
<evidence type="ECO:0000256" key="2">
    <source>
        <dbReference type="SAM" id="SignalP"/>
    </source>
</evidence>
<organism evidence="4 5">
    <name type="scientific">Hypholoma sublateritium (strain FD-334 SS-4)</name>
    <dbReference type="NCBI Taxonomy" id="945553"/>
    <lineage>
        <taxon>Eukaryota</taxon>
        <taxon>Fungi</taxon>
        <taxon>Dikarya</taxon>
        <taxon>Basidiomycota</taxon>
        <taxon>Agaricomycotina</taxon>
        <taxon>Agaricomycetes</taxon>
        <taxon>Agaricomycetidae</taxon>
        <taxon>Agaricales</taxon>
        <taxon>Agaricineae</taxon>
        <taxon>Strophariaceae</taxon>
        <taxon>Hypholoma</taxon>
    </lineage>
</organism>
<dbReference type="InterPro" id="IPR000782">
    <property type="entry name" value="FAS1_domain"/>
</dbReference>
<feature type="compositionally biased region" description="Low complexity" evidence="1">
    <location>
        <begin position="444"/>
        <end position="467"/>
    </location>
</feature>
<dbReference type="InterPro" id="IPR050904">
    <property type="entry name" value="Adhesion/Biosynth-related"/>
</dbReference>
<dbReference type="Proteomes" id="UP000054270">
    <property type="component" value="Unassembled WGS sequence"/>
</dbReference>
<name>A0A0D2KSL2_HYPSF</name>
<feature type="region of interest" description="Disordered" evidence="1">
    <location>
        <begin position="123"/>
        <end position="149"/>
    </location>
</feature>
<dbReference type="PANTHER" id="PTHR10900:SF77">
    <property type="entry name" value="FI19380P1"/>
    <property type="match status" value="1"/>
</dbReference>
<keyword evidence="5" id="KW-1185">Reference proteome</keyword>
<protein>
    <recommendedName>
        <fullName evidence="3">FAS1 domain-containing protein</fullName>
    </recommendedName>
</protein>
<evidence type="ECO:0000313" key="5">
    <source>
        <dbReference type="Proteomes" id="UP000054270"/>
    </source>
</evidence>
<feature type="chain" id="PRO_5002257198" description="FAS1 domain-containing protein" evidence="2">
    <location>
        <begin position="23"/>
        <end position="467"/>
    </location>
</feature>
<accession>A0A0D2KSL2</accession>
<dbReference type="SUPFAM" id="SSF82153">
    <property type="entry name" value="FAS1 domain"/>
    <property type="match status" value="2"/>
</dbReference>
<evidence type="ECO:0000259" key="3">
    <source>
        <dbReference type="PROSITE" id="PS50213"/>
    </source>
</evidence>
<dbReference type="Gene3D" id="2.30.180.10">
    <property type="entry name" value="FAS1 domain"/>
    <property type="match status" value="2"/>
</dbReference>
<dbReference type="SMART" id="SM00554">
    <property type="entry name" value="FAS1"/>
    <property type="match status" value="1"/>
</dbReference>
<dbReference type="Pfam" id="PF02469">
    <property type="entry name" value="Fasciclin"/>
    <property type="match status" value="2"/>
</dbReference>
<keyword evidence="2" id="KW-0732">Signal</keyword>
<feature type="region of interest" description="Disordered" evidence="1">
    <location>
        <begin position="437"/>
        <end position="467"/>
    </location>
</feature>
<dbReference type="EMBL" id="KN817600">
    <property type="protein sequence ID" value="KJA17642.1"/>
    <property type="molecule type" value="Genomic_DNA"/>
</dbReference>
<dbReference type="GO" id="GO:0005615">
    <property type="term" value="C:extracellular space"/>
    <property type="evidence" value="ECO:0007669"/>
    <property type="project" value="TreeGrafter"/>
</dbReference>
<feature type="compositionally biased region" description="Low complexity" evidence="1">
    <location>
        <begin position="133"/>
        <end position="149"/>
    </location>
</feature>
<feature type="signal peptide" evidence="2">
    <location>
        <begin position="1"/>
        <end position="22"/>
    </location>
</feature>
<dbReference type="PROSITE" id="PS50213">
    <property type="entry name" value="FAS1"/>
    <property type="match status" value="1"/>
</dbReference>